<reference evidence="6" key="1">
    <citation type="submission" date="2018-07" db="EMBL/GenBank/DDBJ databases">
        <title>Streptacidiphilus bronchialis DSM 106435 chromosome.</title>
        <authorList>
            <person name="Batra D."/>
            <person name="Gulvik C.A."/>
        </authorList>
    </citation>
    <scope>NUCLEOTIDE SEQUENCE [LARGE SCALE GENOMIC DNA]</scope>
    <source>
        <strain evidence="6">DSM 106435</strain>
    </source>
</reference>
<organism evidence="5 6">
    <name type="scientific">Peterkaempfera bronchialis</name>
    <dbReference type="NCBI Taxonomy" id="2126346"/>
    <lineage>
        <taxon>Bacteria</taxon>
        <taxon>Bacillati</taxon>
        <taxon>Actinomycetota</taxon>
        <taxon>Actinomycetes</taxon>
        <taxon>Kitasatosporales</taxon>
        <taxon>Streptomycetaceae</taxon>
        <taxon>Peterkaempfera</taxon>
    </lineage>
</organism>
<feature type="region of interest" description="Disordered" evidence="3">
    <location>
        <begin position="342"/>
        <end position="367"/>
    </location>
</feature>
<dbReference type="EMBL" id="CP031264">
    <property type="protein sequence ID" value="AXI77813.1"/>
    <property type="molecule type" value="Genomic_DNA"/>
</dbReference>
<dbReference type="InterPro" id="IPR046348">
    <property type="entry name" value="SIS_dom_sf"/>
</dbReference>
<keyword evidence="2 5" id="KW-0413">Isomerase</keyword>
<protein>
    <submittedName>
        <fullName evidence="5">Mannose-6-phosphate isomerase</fullName>
    </submittedName>
</protein>
<sequence>MLDDALLDDPAALERADTGGALLALAGAGARIRNALRLADEAGLGALRPDGRPRTVLVAGHRSALAAGDILAALGGTACPVLTLGPVAGAPEESDQAPAHLLDLGWYLPGWVGSLDLLVVASDDGSEPGLCALIEQAYLRGCSAAVIAPVDSPLAQAAVQARALPLPYATADRARGNDRGADAVTPDDLPPEDPGALWAILAPLLALAGRIGVAPADGRSLQAAADRLDEVAVRCRPDAAAYLNPGKSLAGRLAGGLPLLWGDGPLTAAVARRFAALLADRAGHPALTGVLPQALAEHRGLFAARLGGGTGTEDFFRDRVDEPDPLRLQVLLLRRIIDEADSVPAAPDEPEGDTEGGPSRTEDRDTAALHRTVARAQRLAEAHEVVLGELAVAHTDPLEALAELVGITDFAAVYLGLAGGA</sequence>
<dbReference type="OrthoDB" id="5241724at2"/>
<dbReference type="GO" id="GO:0097367">
    <property type="term" value="F:carbohydrate derivative binding"/>
    <property type="evidence" value="ECO:0007669"/>
    <property type="project" value="InterPro"/>
</dbReference>
<dbReference type="SUPFAM" id="SSF53697">
    <property type="entry name" value="SIS domain"/>
    <property type="match status" value="1"/>
</dbReference>
<dbReference type="KEGG" id="stri:C7M71_010570"/>
<dbReference type="GO" id="GO:1901135">
    <property type="term" value="P:carbohydrate derivative metabolic process"/>
    <property type="evidence" value="ECO:0007669"/>
    <property type="project" value="InterPro"/>
</dbReference>
<gene>
    <name evidence="5" type="ORF">C7M71_010570</name>
</gene>
<dbReference type="Pfam" id="PF10432">
    <property type="entry name" value="bact-PGI_C"/>
    <property type="match status" value="1"/>
</dbReference>
<name>A0A345SVQ8_9ACTN</name>
<evidence type="ECO:0000313" key="6">
    <source>
        <dbReference type="Proteomes" id="UP000249340"/>
    </source>
</evidence>
<evidence type="ECO:0000256" key="2">
    <source>
        <dbReference type="ARBA" id="ARBA00023235"/>
    </source>
</evidence>
<dbReference type="AlphaFoldDB" id="A0A345SVQ8"/>
<accession>A0A345SVQ8</accession>
<evidence type="ECO:0000313" key="5">
    <source>
        <dbReference type="EMBL" id="AXI77813.1"/>
    </source>
</evidence>
<comment type="similarity">
    <text evidence="1">Belongs to the PGI/PMI family.</text>
</comment>
<dbReference type="RefSeq" id="WP_111492302.1">
    <property type="nucleotide sequence ID" value="NZ_CP031264.1"/>
</dbReference>
<dbReference type="InterPro" id="IPR019490">
    <property type="entry name" value="Glu6P/Mann6P_isomerase_C"/>
</dbReference>
<keyword evidence="6" id="KW-1185">Reference proteome</keyword>
<dbReference type="Proteomes" id="UP000249340">
    <property type="component" value="Chromosome"/>
</dbReference>
<dbReference type="GO" id="GO:0004476">
    <property type="term" value="F:mannose-6-phosphate isomerase activity"/>
    <property type="evidence" value="ECO:0007669"/>
    <property type="project" value="InterPro"/>
</dbReference>
<dbReference type="GO" id="GO:0004347">
    <property type="term" value="F:glucose-6-phosphate isomerase activity"/>
    <property type="evidence" value="ECO:0007669"/>
    <property type="project" value="InterPro"/>
</dbReference>
<dbReference type="Gene3D" id="3.40.50.10490">
    <property type="entry name" value="Glucose-6-phosphate isomerase like protein, domain 1"/>
    <property type="match status" value="1"/>
</dbReference>
<feature type="domain" description="Bifunctional glucose-6-phosphate/mannose-6-phosphate isomerase C-terminal" evidence="4">
    <location>
        <begin position="244"/>
        <end position="298"/>
    </location>
</feature>
<evidence type="ECO:0000256" key="1">
    <source>
        <dbReference type="ARBA" id="ARBA00010523"/>
    </source>
</evidence>
<evidence type="ECO:0000259" key="4">
    <source>
        <dbReference type="Pfam" id="PF10432"/>
    </source>
</evidence>
<dbReference type="GO" id="GO:0005975">
    <property type="term" value="P:carbohydrate metabolic process"/>
    <property type="evidence" value="ECO:0007669"/>
    <property type="project" value="InterPro"/>
</dbReference>
<proteinExistence type="inferred from homology"/>
<evidence type="ECO:0000256" key="3">
    <source>
        <dbReference type="SAM" id="MobiDB-lite"/>
    </source>
</evidence>